<dbReference type="InterPro" id="IPR027443">
    <property type="entry name" value="IPNS-like_sf"/>
</dbReference>
<feature type="domain" description="Fe2OG dioxygenase" evidence="12">
    <location>
        <begin position="178"/>
        <end position="280"/>
    </location>
</feature>
<keyword evidence="11" id="KW-0560">Oxidoreductase</keyword>
<dbReference type="KEGG" id="cid:P73_2137"/>
<name>A0A0B5E335_9RHOB</name>
<dbReference type="InterPro" id="IPR050231">
    <property type="entry name" value="Iron_ascorbate_oxido_reductase"/>
</dbReference>
<dbReference type="EC" id="1.13.12.19" evidence="4"/>
<dbReference type="GO" id="GO:0009693">
    <property type="term" value="P:ethylene biosynthetic process"/>
    <property type="evidence" value="ECO:0007669"/>
    <property type="project" value="UniProtKB-KW"/>
</dbReference>
<dbReference type="SUPFAM" id="SSF51197">
    <property type="entry name" value="Clavaminate synthase-like"/>
    <property type="match status" value="1"/>
</dbReference>
<dbReference type="GO" id="GO:0046872">
    <property type="term" value="F:metal ion binding"/>
    <property type="evidence" value="ECO:0007669"/>
    <property type="project" value="UniProtKB-KW"/>
</dbReference>
<dbReference type="InterPro" id="IPR044861">
    <property type="entry name" value="IPNS-like_FE2OG_OXY"/>
</dbReference>
<evidence type="ECO:0000256" key="4">
    <source>
        <dbReference type="ARBA" id="ARBA00012531"/>
    </source>
</evidence>
<comment type="cofactor">
    <cofactor evidence="1">
        <name>Fe(2+)</name>
        <dbReference type="ChEBI" id="CHEBI:29033"/>
    </cofactor>
</comment>
<evidence type="ECO:0000256" key="3">
    <source>
        <dbReference type="ARBA" id="ARBA00012293"/>
    </source>
</evidence>
<evidence type="ECO:0000256" key="1">
    <source>
        <dbReference type="ARBA" id="ARBA00001954"/>
    </source>
</evidence>
<sequence>MTDLPRVASPDEVPVLDLTPLTQGGDIRELARQLDEACRNTGFFYISNHGVPERLTNEIFGATRRYFALPAEAREAHVMDPVYRRGFMKQGINQHPGFQPDLKESYEIGVDLPADDPDVTARLPLHAPNQWPEELPWLREASEAYFAATRALGERMLRLIAVALDLPEDHFLQYTQKPMVQMRLFHYPPQPPASPENAFGVAPHTDYGMITLLNQDPIGGLELQKRDGEWIRAPYVDGTLVVNIGDLFQRWTNDLYVSNPHRVVNRTGKERYSIPMFYNLDYHAPVECLPGCCSAENPPRHAPISSGDYLVSRFRTVQKYGAETEPA</sequence>
<evidence type="ECO:0000256" key="7">
    <source>
        <dbReference type="ARBA" id="ARBA00031011"/>
    </source>
</evidence>
<accession>A0A0B5E335</accession>
<dbReference type="Pfam" id="PF14226">
    <property type="entry name" value="DIOX_N"/>
    <property type="match status" value="1"/>
</dbReference>
<dbReference type="PRINTS" id="PR00682">
    <property type="entry name" value="IPNSYNTHASE"/>
</dbReference>
<comment type="catalytic activity">
    <reaction evidence="9">
        <text>2-oxoglutarate + O2 + 2 H(+) = ethene + 3 CO2 + H2O</text>
        <dbReference type="Rhea" id="RHEA:31523"/>
        <dbReference type="ChEBI" id="CHEBI:15377"/>
        <dbReference type="ChEBI" id="CHEBI:15378"/>
        <dbReference type="ChEBI" id="CHEBI:15379"/>
        <dbReference type="ChEBI" id="CHEBI:16526"/>
        <dbReference type="ChEBI" id="CHEBI:16810"/>
        <dbReference type="ChEBI" id="CHEBI:18153"/>
        <dbReference type="EC" id="1.13.12.19"/>
    </reaction>
</comment>
<evidence type="ECO:0000256" key="5">
    <source>
        <dbReference type="ARBA" id="ARBA00019045"/>
    </source>
</evidence>
<protein>
    <recommendedName>
        <fullName evidence="5">2-oxoglutarate-dependent ethylene/succinate-forming enzyme</fullName>
        <ecNumber evidence="4">1.13.12.19</ecNumber>
        <ecNumber evidence="3">1.14.20.7</ecNumber>
    </recommendedName>
    <alternativeName>
        <fullName evidence="7">2-oxoglutarate dioxygenase (ethylene-forming)</fullName>
    </alternativeName>
    <alternativeName>
        <fullName evidence="8">2-oxoglutarate/L-arginine monooxygenase/decarboxylase (succinate-forming)</fullName>
    </alternativeName>
</protein>
<dbReference type="EMBL" id="CP004393">
    <property type="protein sequence ID" value="AJE46852.1"/>
    <property type="molecule type" value="Genomic_DNA"/>
</dbReference>
<evidence type="ECO:0000256" key="10">
    <source>
        <dbReference type="ARBA" id="ARBA00049359"/>
    </source>
</evidence>
<evidence type="ECO:0000256" key="11">
    <source>
        <dbReference type="RuleBase" id="RU003682"/>
    </source>
</evidence>
<dbReference type="InterPro" id="IPR005123">
    <property type="entry name" value="Oxoglu/Fe-dep_dioxygenase_dom"/>
</dbReference>
<dbReference type="STRING" id="1208324.P73_2137"/>
<evidence type="ECO:0000256" key="2">
    <source>
        <dbReference type="ARBA" id="ARBA00004767"/>
    </source>
</evidence>
<dbReference type="GO" id="GO:0102276">
    <property type="term" value="F:2-oxoglutarate oxygenase/decarboxylase (ethylene-forming) activity"/>
    <property type="evidence" value="ECO:0007669"/>
    <property type="project" value="UniProtKB-EC"/>
</dbReference>
<reference evidence="13 14" key="1">
    <citation type="journal article" date="2014" name="Int. J. Syst. Evol. Microbiol.">
        <title>Celeribacter indicus sp. nov., a polycyclic aromatic hydrocarbon-degrading bacterium from deep-sea sediment and reclassification of Huaishuia halophila as Celeribacter halophilus comb. nov.</title>
        <authorList>
            <person name="Lai Q."/>
            <person name="Cao J."/>
            <person name="Yuan J."/>
            <person name="Li F."/>
            <person name="Shao Z."/>
        </authorList>
    </citation>
    <scope>NUCLEOTIDE SEQUENCE [LARGE SCALE GENOMIC DNA]</scope>
    <source>
        <strain evidence="13">P73</strain>
    </source>
</reference>
<comment type="catalytic activity">
    <reaction evidence="10">
        <text>L-arginine + 2-oxoglutarate + O2 = guanidine + L-glutamate 5-semialdehyde + succinate + CO2</text>
        <dbReference type="Rhea" id="RHEA:31535"/>
        <dbReference type="ChEBI" id="CHEBI:15379"/>
        <dbReference type="ChEBI" id="CHEBI:16526"/>
        <dbReference type="ChEBI" id="CHEBI:16810"/>
        <dbReference type="ChEBI" id="CHEBI:30031"/>
        <dbReference type="ChEBI" id="CHEBI:30087"/>
        <dbReference type="ChEBI" id="CHEBI:32682"/>
        <dbReference type="ChEBI" id="CHEBI:58066"/>
        <dbReference type="EC" id="1.14.20.7"/>
    </reaction>
</comment>
<dbReference type="AlphaFoldDB" id="A0A0B5E335"/>
<evidence type="ECO:0000313" key="14">
    <source>
        <dbReference type="Proteomes" id="UP000031521"/>
    </source>
</evidence>
<dbReference type="Gene3D" id="2.60.120.330">
    <property type="entry name" value="B-lactam Antibiotic, Isopenicillin N Synthase, Chain"/>
    <property type="match status" value="1"/>
</dbReference>
<dbReference type="InterPro" id="IPR026992">
    <property type="entry name" value="DIOX_N"/>
</dbReference>
<dbReference type="HOGENOM" id="CLU_010119_6_1_5"/>
<keyword evidence="11" id="KW-0408">Iron</keyword>
<keyword evidence="11" id="KW-0479">Metal-binding</keyword>
<dbReference type="Pfam" id="PF03171">
    <property type="entry name" value="2OG-FeII_Oxy"/>
    <property type="match status" value="1"/>
</dbReference>
<dbReference type="Proteomes" id="UP000031521">
    <property type="component" value="Chromosome"/>
</dbReference>
<keyword evidence="14" id="KW-1185">Reference proteome</keyword>
<evidence type="ECO:0000256" key="6">
    <source>
        <dbReference type="ARBA" id="ARBA00022666"/>
    </source>
</evidence>
<gene>
    <name evidence="13" type="ORF">P73_2137</name>
</gene>
<proteinExistence type="inferred from homology"/>
<comment type="pathway">
    <text evidence="2">Alkene biosynthesis; ethylene biosynthesis via 2-oxoglutarate.</text>
</comment>
<evidence type="ECO:0000259" key="12">
    <source>
        <dbReference type="PROSITE" id="PS51471"/>
    </source>
</evidence>
<dbReference type="EC" id="1.14.20.7" evidence="3"/>
<keyword evidence="6" id="KW-0266">Ethylene biosynthesis</keyword>
<dbReference type="OrthoDB" id="21825at2"/>
<comment type="similarity">
    <text evidence="11">Belongs to the iron/ascorbate-dependent oxidoreductase family.</text>
</comment>
<dbReference type="PANTHER" id="PTHR47990">
    <property type="entry name" value="2-OXOGLUTARATE (2OG) AND FE(II)-DEPENDENT OXYGENASE SUPERFAMILY PROTEIN-RELATED"/>
    <property type="match status" value="1"/>
</dbReference>
<dbReference type="RefSeq" id="WP_052453183.1">
    <property type="nucleotide sequence ID" value="NZ_CP004393.1"/>
</dbReference>
<evidence type="ECO:0000313" key="13">
    <source>
        <dbReference type="EMBL" id="AJE46852.1"/>
    </source>
</evidence>
<organism evidence="13 14">
    <name type="scientific">Celeribacter indicus</name>
    <dbReference type="NCBI Taxonomy" id="1208324"/>
    <lineage>
        <taxon>Bacteria</taxon>
        <taxon>Pseudomonadati</taxon>
        <taxon>Pseudomonadota</taxon>
        <taxon>Alphaproteobacteria</taxon>
        <taxon>Rhodobacterales</taxon>
        <taxon>Roseobacteraceae</taxon>
        <taxon>Celeribacter</taxon>
    </lineage>
</organism>
<evidence type="ECO:0000256" key="8">
    <source>
        <dbReference type="ARBA" id="ARBA00031282"/>
    </source>
</evidence>
<dbReference type="PROSITE" id="PS51471">
    <property type="entry name" value="FE2OG_OXY"/>
    <property type="match status" value="1"/>
</dbReference>
<evidence type="ECO:0000256" key="9">
    <source>
        <dbReference type="ARBA" id="ARBA00047725"/>
    </source>
</evidence>